<evidence type="ECO:0000313" key="4">
    <source>
        <dbReference type="EMBL" id="KKS90502.1"/>
    </source>
</evidence>
<evidence type="ECO:0000256" key="1">
    <source>
        <dbReference type="ARBA" id="ARBA00006739"/>
    </source>
</evidence>
<dbReference type="CDD" id="cd04186">
    <property type="entry name" value="GT_2_like_c"/>
    <property type="match status" value="1"/>
</dbReference>
<accession>A0A0G1CYH8</accession>
<sequence>MKNVSVVIVNWNGKEDTLECLASLGELKAHPDQIGITLKIIVVDNGSTDGSASLIRQKFPNIELIETGENLGFTGGNNFGIRRALEKGAHLIWLLNNDTLVEKEALSIVSVFNDPKVGVAGSKIYFAKGHEYHKDRYASDELGKVIWYAGGLIDWKNMYASHYGVDEVDHGEFDREEETPFVTGCSMMVRREVFERIGLFDDRFYLYLEDVDFCLRAKRKGFRIVYVPRSTLWHKNSGSSGGPGNSLHEYYMTRNRLLLGMRYAPLRTKIALWREGLGFMAGDSSIRKKAVIDAILCRYGKRYEPKKD</sequence>
<dbReference type="PANTHER" id="PTHR43179:SF12">
    <property type="entry name" value="GALACTOFURANOSYLTRANSFERASE GLFT2"/>
    <property type="match status" value="1"/>
</dbReference>
<organism evidence="4 5">
    <name type="scientific">Candidatus Woesebacteria bacterium GW2011_GWA1_43_12</name>
    <dbReference type="NCBI Taxonomy" id="1618557"/>
    <lineage>
        <taxon>Bacteria</taxon>
        <taxon>Candidatus Woeseibacteriota</taxon>
    </lineage>
</organism>
<reference evidence="4 5" key="1">
    <citation type="journal article" date="2015" name="Nature">
        <title>rRNA introns, odd ribosomes, and small enigmatic genomes across a large radiation of phyla.</title>
        <authorList>
            <person name="Brown C.T."/>
            <person name="Hug L.A."/>
            <person name="Thomas B.C."/>
            <person name="Sharon I."/>
            <person name="Castelle C.J."/>
            <person name="Singh A."/>
            <person name="Wilkins M.J."/>
            <person name="Williams K.H."/>
            <person name="Banfield J.F."/>
        </authorList>
    </citation>
    <scope>NUCLEOTIDE SEQUENCE [LARGE SCALE GENOMIC DNA]</scope>
</reference>
<keyword evidence="2" id="KW-0328">Glycosyltransferase</keyword>
<dbReference type="AlphaFoldDB" id="A0A0G1CYH8"/>
<keyword evidence="3 4" id="KW-0808">Transferase</keyword>
<dbReference type="Gene3D" id="3.90.550.10">
    <property type="entry name" value="Spore Coat Polysaccharide Biosynthesis Protein SpsA, Chain A"/>
    <property type="match status" value="1"/>
</dbReference>
<comment type="similarity">
    <text evidence="1">Belongs to the glycosyltransferase 2 family.</text>
</comment>
<dbReference type="GO" id="GO:0016757">
    <property type="term" value="F:glycosyltransferase activity"/>
    <property type="evidence" value="ECO:0007669"/>
    <property type="project" value="UniProtKB-KW"/>
</dbReference>
<evidence type="ECO:0000256" key="3">
    <source>
        <dbReference type="ARBA" id="ARBA00022679"/>
    </source>
</evidence>
<dbReference type="InterPro" id="IPR029044">
    <property type="entry name" value="Nucleotide-diphossugar_trans"/>
</dbReference>
<dbReference type="PANTHER" id="PTHR43179">
    <property type="entry name" value="RHAMNOSYLTRANSFERASE WBBL"/>
    <property type="match status" value="1"/>
</dbReference>
<name>A0A0G1CYH8_9BACT</name>
<evidence type="ECO:0000313" key="5">
    <source>
        <dbReference type="Proteomes" id="UP000034669"/>
    </source>
</evidence>
<comment type="caution">
    <text evidence="4">The sequence shown here is derived from an EMBL/GenBank/DDBJ whole genome shotgun (WGS) entry which is preliminary data.</text>
</comment>
<dbReference type="Proteomes" id="UP000034669">
    <property type="component" value="Unassembled WGS sequence"/>
</dbReference>
<dbReference type="SUPFAM" id="SSF53448">
    <property type="entry name" value="Nucleotide-diphospho-sugar transferases"/>
    <property type="match status" value="1"/>
</dbReference>
<dbReference type="Pfam" id="PF13641">
    <property type="entry name" value="Glyco_tranf_2_3"/>
    <property type="match status" value="1"/>
</dbReference>
<gene>
    <name evidence="4" type="ORF">UV66_C0003G0015</name>
</gene>
<evidence type="ECO:0000256" key="2">
    <source>
        <dbReference type="ARBA" id="ARBA00022676"/>
    </source>
</evidence>
<proteinExistence type="inferred from homology"/>
<protein>
    <submittedName>
        <fullName evidence="4">Glycosyl transferase family 2</fullName>
    </submittedName>
</protein>
<dbReference type="EMBL" id="LCFI01000003">
    <property type="protein sequence ID" value="KKS90502.1"/>
    <property type="molecule type" value="Genomic_DNA"/>
</dbReference>